<comment type="caution">
    <text evidence="2">The sequence shown here is derived from an EMBL/GenBank/DDBJ whole genome shotgun (WGS) entry which is preliminary data.</text>
</comment>
<evidence type="ECO:0000313" key="3">
    <source>
        <dbReference type="Proteomes" id="UP000176700"/>
    </source>
</evidence>
<organism evidence="2 3">
    <name type="scientific">Candidatus Ryanbacteria bacterium RIFCSPHIGHO2_01_45_13</name>
    <dbReference type="NCBI Taxonomy" id="1802112"/>
    <lineage>
        <taxon>Bacteria</taxon>
        <taxon>Candidatus Ryaniibacteriota</taxon>
    </lineage>
</organism>
<evidence type="ECO:0000259" key="1">
    <source>
        <dbReference type="Pfam" id="PF13228"/>
    </source>
</evidence>
<dbReference type="EMBL" id="MHNI01000022">
    <property type="protein sequence ID" value="OGZ42033.1"/>
    <property type="molecule type" value="Genomic_DNA"/>
</dbReference>
<proteinExistence type="predicted"/>
<protein>
    <recommendedName>
        <fullName evidence="1">DUF4037 domain-containing protein</fullName>
    </recommendedName>
</protein>
<sequence>MNIGAWLEDYFRRKLLSNNTLREYIEKSSVVTVELDEGIVYDLMVIIPDNLFTGEFSGQFGDCFVQNDHECVPPVFTRFKSYAWLRKNFEWRLAIALWIFGKSIVIRDPDDTFVSILTEYRSVFERRLLETMRYKYVEFRSDRHNLRQAVFHQDMMACALLKANIVKLAAELAFLSTGQPYPYKKWLIHEVEKLEGGPVLLNIAKQFIDTIDLNQTIAVSEELVRHTSDFLSQRTRLSPNLFSEWWLHLD</sequence>
<reference evidence="2 3" key="1">
    <citation type="journal article" date="2016" name="Nat. Commun.">
        <title>Thousands of microbial genomes shed light on interconnected biogeochemical processes in an aquifer system.</title>
        <authorList>
            <person name="Anantharaman K."/>
            <person name="Brown C.T."/>
            <person name="Hug L.A."/>
            <person name="Sharon I."/>
            <person name="Castelle C.J."/>
            <person name="Probst A.J."/>
            <person name="Thomas B.C."/>
            <person name="Singh A."/>
            <person name="Wilkins M.J."/>
            <person name="Karaoz U."/>
            <person name="Brodie E.L."/>
            <person name="Williams K.H."/>
            <person name="Hubbard S.S."/>
            <person name="Banfield J.F."/>
        </authorList>
    </citation>
    <scope>NUCLEOTIDE SEQUENCE [LARGE SCALE GENOMIC DNA]</scope>
</reference>
<accession>A0A1G2FVF2</accession>
<dbReference type="Proteomes" id="UP000176700">
    <property type="component" value="Unassembled WGS sequence"/>
</dbReference>
<dbReference type="InterPro" id="IPR025117">
    <property type="entry name" value="DUF4037"/>
</dbReference>
<name>A0A1G2FVF2_9BACT</name>
<dbReference type="Pfam" id="PF13228">
    <property type="entry name" value="DUF4037"/>
    <property type="match status" value="1"/>
</dbReference>
<gene>
    <name evidence="2" type="ORF">A2W41_00825</name>
</gene>
<feature type="domain" description="DUF4037" evidence="1">
    <location>
        <begin position="105"/>
        <end position="187"/>
    </location>
</feature>
<dbReference type="AlphaFoldDB" id="A0A1G2FVF2"/>
<evidence type="ECO:0000313" key="2">
    <source>
        <dbReference type="EMBL" id="OGZ42033.1"/>
    </source>
</evidence>